<name>A0ABN9XL96_9DINO</name>
<feature type="non-terminal residue" evidence="2">
    <location>
        <position position="100"/>
    </location>
</feature>
<evidence type="ECO:0000313" key="3">
    <source>
        <dbReference type="Proteomes" id="UP001189429"/>
    </source>
</evidence>
<gene>
    <name evidence="2" type="ORF">PCOR1329_LOCUS77844</name>
</gene>
<dbReference type="EMBL" id="CAUYUJ010020809">
    <property type="protein sequence ID" value="CAK0900610.1"/>
    <property type="molecule type" value="Genomic_DNA"/>
</dbReference>
<proteinExistence type="predicted"/>
<keyword evidence="3" id="KW-1185">Reference proteome</keyword>
<dbReference type="Proteomes" id="UP001189429">
    <property type="component" value="Unassembled WGS sequence"/>
</dbReference>
<feature type="non-terminal residue" evidence="2">
    <location>
        <position position="1"/>
    </location>
</feature>
<evidence type="ECO:0000313" key="2">
    <source>
        <dbReference type="EMBL" id="CAK0900610.1"/>
    </source>
</evidence>
<evidence type="ECO:0000256" key="1">
    <source>
        <dbReference type="SAM" id="MobiDB-lite"/>
    </source>
</evidence>
<feature type="region of interest" description="Disordered" evidence="1">
    <location>
        <begin position="63"/>
        <end position="100"/>
    </location>
</feature>
<reference evidence="2" key="1">
    <citation type="submission" date="2023-10" db="EMBL/GenBank/DDBJ databases">
        <authorList>
            <person name="Chen Y."/>
            <person name="Shah S."/>
            <person name="Dougan E. K."/>
            <person name="Thang M."/>
            <person name="Chan C."/>
        </authorList>
    </citation>
    <scope>NUCLEOTIDE SEQUENCE [LARGE SCALE GENOMIC DNA]</scope>
</reference>
<sequence length="100" mass="10278">GSALAPAQPKRSTSVRAFLAAEGAPPSVAFGFGLAFARLPILRAQLRRSASVAARSIAHRALRTAAGGTMRQGPSGNGTGDAHAARRQDAATQHLPLLLR</sequence>
<accession>A0ABN9XL96</accession>
<organism evidence="2 3">
    <name type="scientific">Prorocentrum cordatum</name>
    <dbReference type="NCBI Taxonomy" id="2364126"/>
    <lineage>
        <taxon>Eukaryota</taxon>
        <taxon>Sar</taxon>
        <taxon>Alveolata</taxon>
        <taxon>Dinophyceae</taxon>
        <taxon>Prorocentrales</taxon>
        <taxon>Prorocentraceae</taxon>
        <taxon>Prorocentrum</taxon>
    </lineage>
</organism>
<protein>
    <submittedName>
        <fullName evidence="2">Uncharacterized protein</fullName>
    </submittedName>
</protein>
<comment type="caution">
    <text evidence="2">The sequence shown here is derived from an EMBL/GenBank/DDBJ whole genome shotgun (WGS) entry which is preliminary data.</text>
</comment>